<sequence length="156" mass="16738">MWRGVGANSNAIAILKDRLSTNLGVRRVDPGVSSFELGPFGGVRRVDPGDELGPFGGVRRVDPGVSSFELGQFGGVRRVESGVSSFELGQFGIKFDGMLKLEIGQFDHRGVRRVDPGLSSFELGQFGIHRVKHGLPASSSFEIGQFGGMLTLCQSK</sequence>
<evidence type="ECO:0000313" key="2">
    <source>
        <dbReference type="Proteomes" id="UP001497444"/>
    </source>
</evidence>
<accession>A0ABP0X5A6</accession>
<dbReference type="EMBL" id="OZ020100">
    <property type="protein sequence ID" value="CAK9272772.1"/>
    <property type="molecule type" value="Genomic_DNA"/>
</dbReference>
<proteinExistence type="predicted"/>
<reference evidence="1" key="1">
    <citation type="submission" date="2024-02" db="EMBL/GenBank/DDBJ databases">
        <authorList>
            <consortium name="ELIXIR-Norway"/>
            <consortium name="Elixir Norway"/>
        </authorList>
    </citation>
    <scope>NUCLEOTIDE SEQUENCE</scope>
</reference>
<organism evidence="1 2">
    <name type="scientific">Sphagnum jensenii</name>
    <dbReference type="NCBI Taxonomy" id="128206"/>
    <lineage>
        <taxon>Eukaryota</taxon>
        <taxon>Viridiplantae</taxon>
        <taxon>Streptophyta</taxon>
        <taxon>Embryophyta</taxon>
        <taxon>Bryophyta</taxon>
        <taxon>Sphagnophytina</taxon>
        <taxon>Sphagnopsida</taxon>
        <taxon>Sphagnales</taxon>
        <taxon>Sphagnaceae</taxon>
        <taxon>Sphagnum</taxon>
    </lineage>
</organism>
<protein>
    <submittedName>
        <fullName evidence="1">Uncharacterized protein</fullName>
    </submittedName>
</protein>
<dbReference type="Proteomes" id="UP001497444">
    <property type="component" value="Chromosome 5"/>
</dbReference>
<evidence type="ECO:0000313" key="1">
    <source>
        <dbReference type="EMBL" id="CAK9272772.1"/>
    </source>
</evidence>
<keyword evidence="2" id="KW-1185">Reference proteome</keyword>
<gene>
    <name evidence="1" type="ORF">CSSPJE1EN1_LOCUS18250</name>
</gene>
<name>A0ABP0X5A6_9BRYO</name>